<reference evidence="2 3" key="1">
    <citation type="journal article" date="2017" name="Curr. Biol.">
        <title>The Evolution of Venom by Co-option of Single-Copy Genes.</title>
        <authorList>
            <person name="Martinson E.O."/>
            <person name="Mrinalini"/>
            <person name="Kelkar Y.D."/>
            <person name="Chang C.H."/>
            <person name="Werren J.H."/>
        </authorList>
    </citation>
    <scope>NUCLEOTIDE SEQUENCE [LARGE SCALE GENOMIC DNA]</scope>
    <source>
        <strain evidence="2 3">Alberta</strain>
        <tissue evidence="2">Whole body</tissue>
    </source>
</reference>
<proteinExistence type="predicted"/>
<keyword evidence="3" id="KW-1185">Reference proteome</keyword>
<feature type="region of interest" description="Disordered" evidence="1">
    <location>
        <begin position="1"/>
        <end position="46"/>
    </location>
</feature>
<feature type="compositionally biased region" description="Basic and acidic residues" evidence="1">
    <location>
        <begin position="1"/>
        <end position="28"/>
    </location>
</feature>
<feature type="compositionally biased region" description="Polar residues" evidence="1">
    <location>
        <begin position="37"/>
        <end position="46"/>
    </location>
</feature>
<sequence>MSGRLEDGREQKFDERRLYLNQRRDRAPRSRARTRSLMNSQPSRVR</sequence>
<organism evidence="2 3">
    <name type="scientific">Trichomalopsis sarcophagae</name>
    <dbReference type="NCBI Taxonomy" id="543379"/>
    <lineage>
        <taxon>Eukaryota</taxon>
        <taxon>Metazoa</taxon>
        <taxon>Ecdysozoa</taxon>
        <taxon>Arthropoda</taxon>
        <taxon>Hexapoda</taxon>
        <taxon>Insecta</taxon>
        <taxon>Pterygota</taxon>
        <taxon>Neoptera</taxon>
        <taxon>Endopterygota</taxon>
        <taxon>Hymenoptera</taxon>
        <taxon>Apocrita</taxon>
        <taxon>Proctotrupomorpha</taxon>
        <taxon>Chalcidoidea</taxon>
        <taxon>Pteromalidae</taxon>
        <taxon>Pteromalinae</taxon>
        <taxon>Trichomalopsis</taxon>
    </lineage>
</organism>
<accession>A0A232FG25</accession>
<dbReference type="Proteomes" id="UP000215335">
    <property type="component" value="Unassembled WGS sequence"/>
</dbReference>
<name>A0A232FG25_9HYME</name>
<evidence type="ECO:0000256" key="1">
    <source>
        <dbReference type="SAM" id="MobiDB-lite"/>
    </source>
</evidence>
<comment type="caution">
    <text evidence="2">The sequence shown here is derived from an EMBL/GenBank/DDBJ whole genome shotgun (WGS) entry which is preliminary data.</text>
</comment>
<gene>
    <name evidence="2" type="ORF">TSAR_009375</name>
</gene>
<dbReference type="AlphaFoldDB" id="A0A232FG25"/>
<protein>
    <submittedName>
        <fullName evidence="2">Uncharacterized protein</fullName>
    </submittedName>
</protein>
<evidence type="ECO:0000313" key="2">
    <source>
        <dbReference type="EMBL" id="OXU29711.1"/>
    </source>
</evidence>
<dbReference type="EMBL" id="NNAY01000250">
    <property type="protein sequence ID" value="OXU29711.1"/>
    <property type="molecule type" value="Genomic_DNA"/>
</dbReference>
<evidence type="ECO:0000313" key="3">
    <source>
        <dbReference type="Proteomes" id="UP000215335"/>
    </source>
</evidence>